<evidence type="ECO:0000313" key="5">
    <source>
        <dbReference type="Proteomes" id="UP001230188"/>
    </source>
</evidence>
<evidence type="ECO:0000256" key="1">
    <source>
        <dbReference type="ARBA" id="ARBA00022837"/>
    </source>
</evidence>
<accession>A0AAD7XQ16</accession>
<dbReference type="EMBL" id="JAQMWT010000134">
    <property type="protein sequence ID" value="KAJ8609710.1"/>
    <property type="molecule type" value="Genomic_DNA"/>
</dbReference>
<dbReference type="InterPro" id="IPR002048">
    <property type="entry name" value="EF_hand_dom"/>
</dbReference>
<dbReference type="PROSITE" id="PS00018">
    <property type="entry name" value="EF_HAND_1"/>
    <property type="match status" value="2"/>
</dbReference>
<keyword evidence="1" id="KW-0106">Calcium</keyword>
<dbReference type="PROSITE" id="PS50222">
    <property type="entry name" value="EF_HAND_2"/>
    <property type="match status" value="2"/>
</dbReference>
<reference evidence="4" key="1">
    <citation type="submission" date="2023-01" db="EMBL/GenBank/DDBJ databases">
        <title>Metagenome sequencing of chrysophaentin producing Chrysophaeum taylorii.</title>
        <authorList>
            <person name="Davison J."/>
            <person name="Bewley C."/>
        </authorList>
    </citation>
    <scope>NUCLEOTIDE SEQUENCE</scope>
    <source>
        <strain evidence="4">NIES-1699</strain>
    </source>
</reference>
<dbReference type="Pfam" id="PF13499">
    <property type="entry name" value="EF-hand_7"/>
    <property type="match status" value="1"/>
</dbReference>
<dbReference type="Gene3D" id="1.10.238.10">
    <property type="entry name" value="EF-hand"/>
    <property type="match status" value="1"/>
</dbReference>
<dbReference type="InterPro" id="IPR011992">
    <property type="entry name" value="EF-hand-dom_pair"/>
</dbReference>
<proteinExistence type="predicted"/>
<dbReference type="SMART" id="SM00054">
    <property type="entry name" value="EFh"/>
    <property type="match status" value="2"/>
</dbReference>
<sequence length="238" mass="26508">METMGKLLTYSTSYAGTGAYQKMNLSRSVTKLESAALQRVQIALLDHRREIAAKLRTLDPENKGVVKAIDWAKAMNETVPLRLPWLHLKHKFVEPVPGDDSSVQYSSLLVKLEGAFAKHGDSEFRENLYRMRDEFSKLFRILDTDGSGLLDRGEFVKGCDLINSMKAQQVFDPSDVDKFMKQLDVNGDGKISFVEFTEGLMSHDRSSSSEPSESERHLGGDDSSPHVAAADDHLDGAK</sequence>
<evidence type="ECO:0000256" key="2">
    <source>
        <dbReference type="SAM" id="MobiDB-lite"/>
    </source>
</evidence>
<dbReference type="CDD" id="cd00051">
    <property type="entry name" value="EFh"/>
    <property type="match status" value="1"/>
</dbReference>
<feature type="domain" description="EF-hand" evidence="3">
    <location>
        <begin position="130"/>
        <end position="165"/>
    </location>
</feature>
<dbReference type="InterPro" id="IPR018247">
    <property type="entry name" value="EF_Hand_1_Ca_BS"/>
</dbReference>
<name>A0AAD7XQ16_9STRA</name>
<evidence type="ECO:0000259" key="3">
    <source>
        <dbReference type="PROSITE" id="PS50222"/>
    </source>
</evidence>
<dbReference type="SUPFAM" id="SSF47473">
    <property type="entry name" value="EF-hand"/>
    <property type="match status" value="1"/>
</dbReference>
<keyword evidence="5" id="KW-1185">Reference proteome</keyword>
<dbReference type="GO" id="GO:0005509">
    <property type="term" value="F:calcium ion binding"/>
    <property type="evidence" value="ECO:0007669"/>
    <property type="project" value="InterPro"/>
</dbReference>
<dbReference type="AlphaFoldDB" id="A0AAD7XQ16"/>
<evidence type="ECO:0000313" key="4">
    <source>
        <dbReference type="EMBL" id="KAJ8609710.1"/>
    </source>
</evidence>
<organism evidence="4 5">
    <name type="scientific">Chrysophaeum taylorii</name>
    <dbReference type="NCBI Taxonomy" id="2483200"/>
    <lineage>
        <taxon>Eukaryota</taxon>
        <taxon>Sar</taxon>
        <taxon>Stramenopiles</taxon>
        <taxon>Ochrophyta</taxon>
        <taxon>Pelagophyceae</taxon>
        <taxon>Pelagomonadales</taxon>
        <taxon>Pelagomonadaceae</taxon>
        <taxon>Chrysophaeum</taxon>
    </lineage>
</organism>
<protein>
    <recommendedName>
        <fullName evidence="3">EF-hand domain-containing protein</fullName>
    </recommendedName>
</protein>
<comment type="caution">
    <text evidence="4">The sequence shown here is derived from an EMBL/GenBank/DDBJ whole genome shotgun (WGS) entry which is preliminary data.</text>
</comment>
<feature type="domain" description="EF-hand" evidence="3">
    <location>
        <begin position="171"/>
        <end position="206"/>
    </location>
</feature>
<gene>
    <name evidence="4" type="ORF">CTAYLR_008438</name>
</gene>
<dbReference type="Proteomes" id="UP001230188">
    <property type="component" value="Unassembled WGS sequence"/>
</dbReference>
<feature type="region of interest" description="Disordered" evidence="2">
    <location>
        <begin position="202"/>
        <end position="238"/>
    </location>
</feature>